<dbReference type="GO" id="GO:0032541">
    <property type="term" value="C:cortical endoplasmic reticulum"/>
    <property type="evidence" value="ECO:0007669"/>
    <property type="project" value="TreeGrafter"/>
</dbReference>
<evidence type="ECO:0000256" key="9">
    <source>
        <dbReference type="ARBA" id="ARBA00023136"/>
    </source>
</evidence>
<evidence type="ECO:0000256" key="8">
    <source>
        <dbReference type="ARBA" id="ARBA00023098"/>
    </source>
</evidence>
<accession>A0A0K8VFP1</accession>
<organism evidence="11">
    <name type="scientific">Bactrocera latifrons</name>
    <name type="common">Malaysian fruit fly</name>
    <name type="synonym">Chaetodacus latifrons</name>
    <dbReference type="NCBI Taxonomy" id="174628"/>
    <lineage>
        <taxon>Eukaryota</taxon>
        <taxon>Metazoa</taxon>
        <taxon>Ecdysozoa</taxon>
        <taxon>Arthropoda</taxon>
        <taxon>Hexapoda</taxon>
        <taxon>Insecta</taxon>
        <taxon>Pterygota</taxon>
        <taxon>Neoptera</taxon>
        <taxon>Endopterygota</taxon>
        <taxon>Diptera</taxon>
        <taxon>Brachycera</taxon>
        <taxon>Muscomorpha</taxon>
        <taxon>Tephritoidea</taxon>
        <taxon>Tephritidae</taxon>
        <taxon>Bactrocera</taxon>
        <taxon>Bactrocera</taxon>
    </lineage>
</organism>
<dbReference type="CTD" id="64801"/>
<dbReference type="InterPro" id="IPR007290">
    <property type="entry name" value="Arv1"/>
</dbReference>
<dbReference type="EMBL" id="GDHF01014964">
    <property type="protein sequence ID" value="JAI37350.1"/>
    <property type="molecule type" value="Transcribed_RNA"/>
</dbReference>
<dbReference type="GO" id="GO:0097036">
    <property type="term" value="P:regulation of plasma membrane sterol distribution"/>
    <property type="evidence" value="ECO:0007669"/>
    <property type="project" value="UniProtKB-UniRule"/>
</dbReference>
<evidence type="ECO:0000256" key="10">
    <source>
        <dbReference type="RuleBase" id="RU368065"/>
    </source>
</evidence>
<keyword evidence="5 10" id="KW-0256">Endoplasmic reticulum</keyword>
<proteinExistence type="inferred from homology"/>
<comment type="function">
    <text evidence="10">Mediator of sterol homeostasis involved in sterol uptake, trafficking and distribution into membranes.</text>
</comment>
<sequence length="252" mass="29328">MGKLASQLKPAYSKQQKQYVCINCGHPIAELYRKYSNTAIKTNQCENCHKVADKYIEFDPIIILVDAMLLSQESYRHMLHNRDFKLNWKLSLVLLLLESFALWRQKGSTKQDALQNEIISEKGFYICCLQNIIDYCITTLILFAVTYVHNPRLVESTGYNKFALILLKALTIANFSKIFLLPLIVWRENTTDLGANIHQILVKGHHLLALVYIYAIVGNVQKLQSFFIILPVYLAKEFIKRHMSVYWNYIFE</sequence>
<dbReference type="GeneID" id="108971957"/>
<name>A0A0K8VFP1_BACLA</name>
<feature type="transmembrane region" description="Helical" evidence="10">
    <location>
        <begin position="162"/>
        <end position="186"/>
    </location>
</feature>
<keyword evidence="7 10" id="KW-0445">Lipid transport</keyword>
<comment type="subcellular location">
    <subcellularLocation>
        <location evidence="1 10">Endoplasmic reticulum membrane</location>
        <topology evidence="1 10">Multi-pass membrane protein</topology>
    </subcellularLocation>
</comment>
<evidence type="ECO:0000256" key="6">
    <source>
        <dbReference type="ARBA" id="ARBA00022989"/>
    </source>
</evidence>
<dbReference type="GO" id="GO:0005794">
    <property type="term" value="C:Golgi apparatus"/>
    <property type="evidence" value="ECO:0007669"/>
    <property type="project" value="TreeGrafter"/>
</dbReference>
<dbReference type="AlphaFoldDB" id="A0A0K8VFP1"/>
<feature type="transmembrane region" description="Helical" evidence="10">
    <location>
        <begin position="86"/>
        <end position="103"/>
    </location>
</feature>
<evidence type="ECO:0000256" key="3">
    <source>
        <dbReference type="ARBA" id="ARBA00022448"/>
    </source>
</evidence>
<dbReference type="GO" id="GO:0032366">
    <property type="term" value="P:intracellular sterol transport"/>
    <property type="evidence" value="ECO:0007669"/>
    <property type="project" value="UniProtKB-UniRule"/>
</dbReference>
<dbReference type="GO" id="GO:0016125">
    <property type="term" value="P:sterol metabolic process"/>
    <property type="evidence" value="ECO:0007669"/>
    <property type="project" value="UniProtKB-UniRule"/>
</dbReference>
<dbReference type="GO" id="GO:0006665">
    <property type="term" value="P:sphingolipid metabolic process"/>
    <property type="evidence" value="ECO:0007669"/>
    <property type="project" value="TreeGrafter"/>
</dbReference>
<dbReference type="PANTHER" id="PTHR14467:SF0">
    <property type="entry name" value="PROTEIN ARV1"/>
    <property type="match status" value="1"/>
</dbReference>
<feature type="transmembrane region" description="Helical" evidence="10">
    <location>
        <begin position="206"/>
        <end position="234"/>
    </location>
</feature>
<evidence type="ECO:0000256" key="1">
    <source>
        <dbReference type="ARBA" id="ARBA00004477"/>
    </source>
</evidence>
<keyword evidence="9 10" id="KW-0472">Membrane</keyword>
<feature type="transmembrane region" description="Helical" evidence="10">
    <location>
        <begin position="123"/>
        <end position="150"/>
    </location>
</feature>
<dbReference type="Pfam" id="PF04161">
    <property type="entry name" value="Arv1"/>
    <property type="match status" value="1"/>
</dbReference>
<evidence type="ECO:0000313" key="11">
    <source>
        <dbReference type="EMBL" id="JAI37350.1"/>
    </source>
</evidence>
<evidence type="ECO:0000256" key="7">
    <source>
        <dbReference type="ARBA" id="ARBA00023055"/>
    </source>
</evidence>
<evidence type="ECO:0000256" key="5">
    <source>
        <dbReference type="ARBA" id="ARBA00022824"/>
    </source>
</evidence>
<reference evidence="11" key="1">
    <citation type="submission" date="2015-06" db="EMBL/GenBank/DDBJ databases">
        <authorList>
            <person name="Hoefler B.C."/>
            <person name="Straight P.D."/>
        </authorList>
    </citation>
    <scope>NUCLEOTIDE SEQUENCE</scope>
</reference>
<gene>
    <name evidence="11" type="primary">ARV1</name>
    <name evidence="11" type="ORF">c0_g1_i1</name>
</gene>
<evidence type="ECO:0000256" key="4">
    <source>
        <dbReference type="ARBA" id="ARBA00022692"/>
    </source>
</evidence>
<keyword evidence="3 10" id="KW-0813">Transport</keyword>
<comment type="similarity">
    <text evidence="2 10">Belongs to the ARV1 family.</text>
</comment>
<dbReference type="GO" id="GO:0005789">
    <property type="term" value="C:endoplasmic reticulum membrane"/>
    <property type="evidence" value="ECO:0007669"/>
    <property type="project" value="UniProtKB-SubCell"/>
</dbReference>
<evidence type="ECO:0000256" key="2">
    <source>
        <dbReference type="ARBA" id="ARBA00009187"/>
    </source>
</evidence>
<dbReference type="PANTHER" id="PTHR14467">
    <property type="entry name" value="ARV1"/>
    <property type="match status" value="1"/>
</dbReference>
<keyword evidence="6 10" id="KW-1133">Transmembrane helix</keyword>
<protein>
    <recommendedName>
        <fullName evidence="10">Protein ARV</fullName>
    </recommendedName>
</protein>
<dbReference type="OrthoDB" id="2192830at2759"/>
<keyword evidence="8 10" id="KW-0443">Lipid metabolism</keyword>
<keyword evidence="4 10" id="KW-0812">Transmembrane</keyword>